<gene>
    <name evidence="3" type="ORF">JKP88DRAFT_173844</name>
</gene>
<accession>A0A836CQN8</accession>
<feature type="coiled-coil region" evidence="1">
    <location>
        <begin position="86"/>
        <end position="113"/>
    </location>
</feature>
<evidence type="ECO:0000313" key="4">
    <source>
        <dbReference type="Proteomes" id="UP000664859"/>
    </source>
</evidence>
<organism evidence="3 4">
    <name type="scientific">Tribonema minus</name>
    <dbReference type="NCBI Taxonomy" id="303371"/>
    <lineage>
        <taxon>Eukaryota</taxon>
        <taxon>Sar</taxon>
        <taxon>Stramenopiles</taxon>
        <taxon>Ochrophyta</taxon>
        <taxon>PX clade</taxon>
        <taxon>Xanthophyceae</taxon>
        <taxon>Tribonematales</taxon>
        <taxon>Tribonemataceae</taxon>
        <taxon>Tribonema</taxon>
    </lineage>
</organism>
<keyword evidence="4" id="KW-1185">Reference proteome</keyword>
<comment type="caution">
    <text evidence="3">The sequence shown here is derived from an EMBL/GenBank/DDBJ whole genome shotgun (WGS) entry which is preliminary data.</text>
</comment>
<dbReference type="Proteomes" id="UP000664859">
    <property type="component" value="Unassembled WGS sequence"/>
</dbReference>
<keyword evidence="1" id="KW-0175">Coiled coil</keyword>
<feature type="non-terminal residue" evidence="3">
    <location>
        <position position="121"/>
    </location>
</feature>
<sequence length="121" mass="14049">MHHVVLQADETPGRAHLRRGKWSPEEEAYTARIIHYFNTGVLQLPEGTTLRVFLAEKLRCDPMRITKKFTGSACLGKRVYHSCERTPATKAEIQESKEDLANLEQRFLSQLERRRDRRASL</sequence>
<dbReference type="OrthoDB" id="206902at2759"/>
<evidence type="ECO:0000256" key="1">
    <source>
        <dbReference type="SAM" id="Coils"/>
    </source>
</evidence>
<dbReference type="EMBL" id="JAFCMP010000010">
    <property type="protein sequence ID" value="KAG5192101.1"/>
    <property type="molecule type" value="Genomic_DNA"/>
</dbReference>
<dbReference type="PANTHER" id="PTHR35213">
    <property type="entry name" value="RING-TYPE DOMAIN-CONTAINING PROTEIN-RELATED"/>
    <property type="match status" value="1"/>
</dbReference>
<evidence type="ECO:0000256" key="2">
    <source>
        <dbReference type="SAM" id="MobiDB-lite"/>
    </source>
</evidence>
<evidence type="ECO:0000313" key="3">
    <source>
        <dbReference type="EMBL" id="KAG5192101.1"/>
    </source>
</evidence>
<feature type="region of interest" description="Disordered" evidence="2">
    <location>
        <begin position="1"/>
        <end position="21"/>
    </location>
</feature>
<reference evidence="3" key="1">
    <citation type="submission" date="2021-02" db="EMBL/GenBank/DDBJ databases">
        <title>First Annotated Genome of the Yellow-green Alga Tribonema minus.</title>
        <authorList>
            <person name="Mahan K.M."/>
        </authorList>
    </citation>
    <scope>NUCLEOTIDE SEQUENCE</scope>
    <source>
        <strain evidence="3">UTEX B ZZ1240</strain>
    </source>
</reference>
<name>A0A836CQN8_9STRA</name>
<proteinExistence type="predicted"/>
<dbReference type="PANTHER" id="PTHR35213:SF5">
    <property type="entry name" value="RING-TYPE DOMAIN-CONTAINING PROTEIN"/>
    <property type="match status" value="1"/>
</dbReference>
<protein>
    <submittedName>
        <fullName evidence="3">Uncharacterized protein</fullName>
    </submittedName>
</protein>
<dbReference type="AlphaFoldDB" id="A0A836CQN8"/>